<gene>
    <name evidence="1" type="ORF">PMEA_00012618</name>
</gene>
<evidence type="ECO:0000313" key="2">
    <source>
        <dbReference type="Proteomes" id="UP001159428"/>
    </source>
</evidence>
<comment type="caution">
    <text evidence="1">The sequence shown here is derived from an EMBL/GenBank/DDBJ whole genome shotgun (WGS) entry which is preliminary data.</text>
</comment>
<name>A0AAU9WVE9_9CNID</name>
<dbReference type="Proteomes" id="UP001159428">
    <property type="component" value="Unassembled WGS sequence"/>
</dbReference>
<proteinExistence type="predicted"/>
<keyword evidence="2" id="KW-1185">Reference proteome</keyword>
<reference evidence="1 2" key="1">
    <citation type="submission" date="2022-05" db="EMBL/GenBank/DDBJ databases">
        <authorList>
            <consortium name="Genoscope - CEA"/>
            <person name="William W."/>
        </authorList>
    </citation>
    <scope>NUCLEOTIDE SEQUENCE [LARGE SCALE GENOMIC DNA]</scope>
</reference>
<dbReference type="AlphaFoldDB" id="A0AAU9WVE9"/>
<dbReference type="EMBL" id="CALNXJ010000022">
    <property type="protein sequence ID" value="CAH3127534.1"/>
    <property type="molecule type" value="Genomic_DNA"/>
</dbReference>
<feature type="non-terminal residue" evidence="1">
    <location>
        <position position="1"/>
    </location>
</feature>
<protein>
    <submittedName>
        <fullName evidence="1">Uncharacterized protein</fullName>
    </submittedName>
</protein>
<accession>A0AAU9WVE9</accession>
<organism evidence="1 2">
    <name type="scientific">Pocillopora meandrina</name>
    <dbReference type="NCBI Taxonomy" id="46732"/>
    <lineage>
        <taxon>Eukaryota</taxon>
        <taxon>Metazoa</taxon>
        <taxon>Cnidaria</taxon>
        <taxon>Anthozoa</taxon>
        <taxon>Hexacorallia</taxon>
        <taxon>Scleractinia</taxon>
        <taxon>Astrocoeniina</taxon>
        <taxon>Pocilloporidae</taxon>
        <taxon>Pocillopora</taxon>
    </lineage>
</organism>
<evidence type="ECO:0000313" key="1">
    <source>
        <dbReference type="EMBL" id="CAH3127534.1"/>
    </source>
</evidence>
<sequence>NTSDYISYIADHTFHGHFKLNCLVETETATAATGRASDSTLDKPPGDERRKILKRVKREFVRDMDADTVLLQMAAEDVFNKTGEEGVKVNQIRLNNNYRGFLCNNLLYCLPKEGEGALIFSASQLANCVTTLAILITVLNSKQADRVRQAPDSSKFLDLLCCLPREEGLIFLVN</sequence>